<dbReference type="PROSITE" id="PS50041">
    <property type="entry name" value="C_TYPE_LECTIN_2"/>
    <property type="match status" value="1"/>
</dbReference>
<dbReference type="EMBL" id="GU097438">
    <property type="protein sequence ID" value="ACY66647.1"/>
    <property type="molecule type" value="mRNA"/>
</dbReference>
<dbReference type="InterPro" id="IPR033989">
    <property type="entry name" value="CD209-like_CTLD"/>
</dbReference>
<dbReference type="InterPro" id="IPR016187">
    <property type="entry name" value="CTDL_fold"/>
</dbReference>
<dbReference type="CDD" id="cd03590">
    <property type="entry name" value="CLECT_DC-SIGN_like"/>
    <property type="match status" value="1"/>
</dbReference>
<dbReference type="SUPFAM" id="SSF56436">
    <property type="entry name" value="C-type lectin-like"/>
    <property type="match status" value="1"/>
</dbReference>
<sequence>MSVRVGLFACSLMLHLRAYTPSSSGTLGIRGHAILCVLIGLLVSEASSQAADSPEGELSSLKLKLDLLKNHYRELCNHYSKLEPSCSAPVINCTECPDGWLHVGDQCFILVTDRQNWSNSTDKCAEIGGHLATLTTREQHDAVEKEGKRIAGLYTNYWIGLNDIESEGDWKWVDNSTLQTPFWNTLRSEPDNNQSGGEEGEDCVVVDSYSQTWYDVPCSFAYPRICQKDAIPLV</sequence>
<organism evidence="4">
    <name type="scientific">Oplegnathus fasciatus</name>
    <name type="common">Barred knifejaw</name>
    <name type="synonym">Scaradon fasciatus</name>
    <dbReference type="NCBI Taxonomy" id="163134"/>
    <lineage>
        <taxon>Eukaryota</taxon>
        <taxon>Metazoa</taxon>
        <taxon>Chordata</taxon>
        <taxon>Craniata</taxon>
        <taxon>Vertebrata</taxon>
        <taxon>Euteleostomi</taxon>
        <taxon>Actinopterygii</taxon>
        <taxon>Neopterygii</taxon>
        <taxon>Teleostei</taxon>
        <taxon>Neoteleostei</taxon>
        <taxon>Acanthomorphata</taxon>
        <taxon>Eupercaria</taxon>
        <taxon>Centrarchiformes</taxon>
        <taxon>Terapontoidei</taxon>
        <taxon>Oplegnathidae</taxon>
        <taxon>Oplegnathus</taxon>
    </lineage>
</organism>
<keyword evidence="1 4" id="KW-0430">Lectin</keyword>
<keyword evidence="2" id="KW-0732">Signal</keyword>
<dbReference type="Gene3D" id="3.10.100.10">
    <property type="entry name" value="Mannose-Binding Protein A, subunit A"/>
    <property type="match status" value="1"/>
</dbReference>
<dbReference type="SMART" id="SM00034">
    <property type="entry name" value="CLECT"/>
    <property type="match status" value="1"/>
</dbReference>
<feature type="signal peptide" evidence="2">
    <location>
        <begin position="1"/>
        <end position="50"/>
    </location>
</feature>
<dbReference type="GO" id="GO:0030246">
    <property type="term" value="F:carbohydrate binding"/>
    <property type="evidence" value="ECO:0007669"/>
    <property type="project" value="UniProtKB-KW"/>
</dbReference>
<accession>D1LZ96</accession>
<name>D1LZ96_OPLFA</name>
<evidence type="ECO:0000259" key="3">
    <source>
        <dbReference type="PROSITE" id="PS50041"/>
    </source>
</evidence>
<feature type="domain" description="C-type lectin" evidence="3">
    <location>
        <begin position="103"/>
        <end position="227"/>
    </location>
</feature>
<dbReference type="InterPro" id="IPR001304">
    <property type="entry name" value="C-type_lectin-like"/>
</dbReference>
<evidence type="ECO:0000256" key="1">
    <source>
        <dbReference type="ARBA" id="ARBA00022734"/>
    </source>
</evidence>
<dbReference type="Pfam" id="PF00059">
    <property type="entry name" value="Lectin_C"/>
    <property type="match status" value="1"/>
</dbReference>
<dbReference type="PANTHER" id="PTHR22803">
    <property type="entry name" value="MANNOSE, PHOSPHOLIPASE, LECTIN RECEPTOR RELATED"/>
    <property type="match status" value="1"/>
</dbReference>
<proteinExistence type="evidence at transcript level"/>
<protein>
    <submittedName>
        <fullName evidence="4">C-type lectin</fullName>
    </submittedName>
</protein>
<dbReference type="InterPro" id="IPR050111">
    <property type="entry name" value="C-type_lectin/snaclec_domain"/>
</dbReference>
<dbReference type="InterPro" id="IPR016186">
    <property type="entry name" value="C-type_lectin-like/link_sf"/>
</dbReference>
<dbReference type="AlphaFoldDB" id="D1LZ96"/>
<evidence type="ECO:0000313" key="4">
    <source>
        <dbReference type="EMBL" id="ACY66647.1"/>
    </source>
</evidence>
<feature type="chain" id="PRO_5003024200" evidence="2">
    <location>
        <begin position="51"/>
        <end position="234"/>
    </location>
</feature>
<reference evidence="4" key="1">
    <citation type="submission" date="2009-10" db="EMBL/GenBank/DDBJ databases">
        <title>An immune related gene C-type lectin from rock bream (Oplegnathus fasciatus, Temminck and Schlegel).</title>
        <authorList>
            <person name="Arockiaraj J."/>
            <person name="Lee J."/>
        </authorList>
    </citation>
    <scope>NUCLEOTIDE SEQUENCE</scope>
</reference>
<evidence type="ECO:0000256" key="2">
    <source>
        <dbReference type="SAM" id="SignalP"/>
    </source>
</evidence>